<sequence length="186" mass="22061">MRIIYIRNMISLSCIYVVRHEFEKFGFTIEMIKLGLVQIREPLDDNVRKELSVQLRKYDLEITEEWNPDVEQIKRVVIEYFQKNENISGKINWADLLKGSIGKKCTYSYISHLFSNMEGVTLERYIIKQKIIAVKRLLLNQQLKLKEITKKMGYKNISHLSYQFKKVTGQTPSEFKKSKFDTGIRE</sequence>
<accession>A0A5M9GR86</accession>
<dbReference type="Pfam" id="PF12833">
    <property type="entry name" value="HTH_18"/>
    <property type="match status" value="1"/>
</dbReference>
<evidence type="ECO:0000256" key="2">
    <source>
        <dbReference type="ARBA" id="ARBA00023125"/>
    </source>
</evidence>
<dbReference type="GO" id="GO:0043565">
    <property type="term" value="F:sequence-specific DNA binding"/>
    <property type="evidence" value="ECO:0007669"/>
    <property type="project" value="InterPro"/>
</dbReference>
<dbReference type="Proteomes" id="UP000322918">
    <property type="component" value="Unassembled WGS sequence"/>
</dbReference>
<dbReference type="InterPro" id="IPR009057">
    <property type="entry name" value="Homeodomain-like_sf"/>
</dbReference>
<keyword evidence="1" id="KW-0805">Transcription regulation</keyword>
<comment type="caution">
    <text evidence="5">The sequence shown here is derived from an EMBL/GenBank/DDBJ whole genome shotgun (WGS) entry which is preliminary data.</text>
</comment>
<protein>
    <submittedName>
        <fullName evidence="5">Helix-turn-helix transcriptional regulator</fullName>
    </submittedName>
</protein>
<organism evidence="5 6">
    <name type="scientific">Arcticibacter tournemirensis</name>
    <dbReference type="NCBI Taxonomy" id="699437"/>
    <lineage>
        <taxon>Bacteria</taxon>
        <taxon>Pseudomonadati</taxon>
        <taxon>Bacteroidota</taxon>
        <taxon>Sphingobacteriia</taxon>
        <taxon>Sphingobacteriales</taxon>
        <taxon>Sphingobacteriaceae</taxon>
        <taxon>Arcticibacter</taxon>
    </lineage>
</organism>
<dbReference type="EMBL" id="VWNE01000044">
    <property type="protein sequence ID" value="KAA8476251.1"/>
    <property type="molecule type" value="Genomic_DNA"/>
</dbReference>
<dbReference type="InterPro" id="IPR018060">
    <property type="entry name" value="HTH_AraC"/>
</dbReference>
<dbReference type="SMART" id="SM00342">
    <property type="entry name" value="HTH_ARAC"/>
    <property type="match status" value="1"/>
</dbReference>
<evidence type="ECO:0000256" key="3">
    <source>
        <dbReference type="ARBA" id="ARBA00023163"/>
    </source>
</evidence>
<dbReference type="OrthoDB" id="952277at2"/>
<evidence type="ECO:0000313" key="5">
    <source>
        <dbReference type="EMBL" id="KAA8476251.1"/>
    </source>
</evidence>
<dbReference type="PANTHER" id="PTHR43280:SF28">
    <property type="entry name" value="HTH-TYPE TRANSCRIPTIONAL ACTIVATOR RHAS"/>
    <property type="match status" value="1"/>
</dbReference>
<dbReference type="RefSeq" id="WP_141814140.1">
    <property type="nucleotide sequence ID" value="NZ_VFPL01000001.1"/>
</dbReference>
<gene>
    <name evidence="5" type="ORF">F1649_20175</name>
</gene>
<dbReference type="AlphaFoldDB" id="A0A5M9GR86"/>
<dbReference type="SUPFAM" id="SSF46689">
    <property type="entry name" value="Homeodomain-like"/>
    <property type="match status" value="1"/>
</dbReference>
<evidence type="ECO:0000256" key="1">
    <source>
        <dbReference type="ARBA" id="ARBA00023015"/>
    </source>
</evidence>
<evidence type="ECO:0000259" key="4">
    <source>
        <dbReference type="PROSITE" id="PS01124"/>
    </source>
</evidence>
<feature type="domain" description="HTH araC/xylS-type" evidence="4">
    <location>
        <begin position="106"/>
        <end position="178"/>
    </location>
</feature>
<dbReference type="PROSITE" id="PS01124">
    <property type="entry name" value="HTH_ARAC_FAMILY_2"/>
    <property type="match status" value="1"/>
</dbReference>
<keyword evidence="2" id="KW-0238">DNA-binding</keyword>
<name>A0A5M9GR86_9SPHI</name>
<keyword evidence="3" id="KW-0804">Transcription</keyword>
<keyword evidence="6" id="KW-1185">Reference proteome</keyword>
<dbReference type="GO" id="GO:0003700">
    <property type="term" value="F:DNA-binding transcription factor activity"/>
    <property type="evidence" value="ECO:0007669"/>
    <property type="project" value="InterPro"/>
</dbReference>
<dbReference type="Gene3D" id="1.10.10.60">
    <property type="entry name" value="Homeodomain-like"/>
    <property type="match status" value="1"/>
</dbReference>
<dbReference type="PANTHER" id="PTHR43280">
    <property type="entry name" value="ARAC-FAMILY TRANSCRIPTIONAL REGULATOR"/>
    <property type="match status" value="1"/>
</dbReference>
<proteinExistence type="predicted"/>
<evidence type="ECO:0000313" key="6">
    <source>
        <dbReference type="Proteomes" id="UP000322918"/>
    </source>
</evidence>
<reference evidence="5 6" key="1">
    <citation type="submission" date="2019-09" db="EMBL/GenBank/DDBJ databases">
        <title>Pararcticibacter amylolyticus gen. nov., sp. nov., isolated from a rottenly hemp rope, and reclassification of Pedobacter tournemirensis as Pararcticibacter tournemirensis comb. nov.</title>
        <authorList>
            <person name="Cai Y."/>
        </authorList>
    </citation>
    <scope>NUCLEOTIDE SEQUENCE [LARGE SCALE GENOMIC DNA]</scope>
    <source>
        <strain evidence="5 6">TF5-37.2-LB10</strain>
    </source>
</reference>